<evidence type="ECO:0000256" key="1">
    <source>
        <dbReference type="PROSITE-ProRule" id="PRU00047"/>
    </source>
</evidence>
<accession>A0A9W7IKT8</accession>
<evidence type="ECO:0000259" key="3">
    <source>
        <dbReference type="PROSITE" id="PS50158"/>
    </source>
</evidence>
<evidence type="ECO:0000313" key="6">
    <source>
        <dbReference type="Proteomes" id="UP001165190"/>
    </source>
</evidence>
<dbReference type="SUPFAM" id="SSF109715">
    <property type="entry name" value="DEK C-terminal domain"/>
    <property type="match status" value="1"/>
</dbReference>
<protein>
    <recommendedName>
        <fullName evidence="7">CCHC-type domain-containing protein</fullName>
    </recommendedName>
</protein>
<keyword evidence="1" id="KW-0479">Metal-binding</keyword>
<dbReference type="Gene3D" id="2.30.31.10">
    <property type="entry name" value="Transcriptional Coactivator Pc4, Chain A"/>
    <property type="match status" value="1"/>
</dbReference>
<organism evidence="5 6">
    <name type="scientific">Hibiscus trionum</name>
    <name type="common">Flower of an hour</name>
    <dbReference type="NCBI Taxonomy" id="183268"/>
    <lineage>
        <taxon>Eukaryota</taxon>
        <taxon>Viridiplantae</taxon>
        <taxon>Streptophyta</taxon>
        <taxon>Embryophyta</taxon>
        <taxon>Tracheophyta</taxon>
        <taxon>Spermatophyta</taxon>
        <taxon>Magnoliopsida</taxon>
        <taxon>eudicotyledons</taxon>
        <taxon>Gunneridae</taxon>
        <taxon>Pentapetalae</taxon>
        <taxon>rosids</taxon>
        <taxon>malvids</taxon>
        <taxon>Malvales</taxon>
        <taxon>Malvaceae</taxon>
        <taxon>Malvoideae</taxon>
        <taxon>Hibiscus</taxon>
    </lineage>
</organism>
<dbReference type="AlphaFoldDB" id="A0A9W7IKT8"/>
<proteinExistence type="predicted"/>
<dbReference type="SUPFAM" id="SSF54447">
    <property type="entry name" value="ssDNA-binding transcriptional regulator domain"/>
    <property type="match status" value="1"/>
</dbReference>
<dbReference type="Pfam" id="PF08766">
    <property type="entry name" value="DEK_C"/>
    <property type="match status" value="1"/>
</dbReference>
<comment type="caution">
    <text evidence="5">The sequence shown here is derived from an EMBL/GenBank/DDBJ whole genome shotgun (WGS) entry which is preliminary data.</text>
</comment>
<keyword evidence="1" id="KW-0862">Zinc</keyword>
<dbReference type="EMBL" id="BSYR01000031">
    <property type="protein sequence ID" value="GMI98459.1"/>
    <property type="molecule type" value="Genomic_DNA"/>
</dbReference>
<dbReference type="GO" id="GO:0008270">
    <property type="term" value="F:zinc ion binding"/>
    <property type="evidence" value="ECO:0007669"/>
    <property type="project" value="UniProtKB-KW"/>
</dbReference>
<dbReference type="GO" id="GO:0006355">
    <property type="term" value="P:regulation of DNA-templated transcription"/>
    <property type="evidence" value="ECO:0007669"/>
    <property type="project" value="InterPro"/>
</dbReference>
<dbReference type="InterPro" id="IPR003173">
    <property type="entry name" value="PC4_C"/>
</dbReference>
<name>A0A9W7IKT8_HIBTR</name>
<dbReference type="Pfam" id="PF14223">
    <property type="entry name" value="Retrotran_gag_2"/>
    <property type="match status" value="1"/>
</dbReference>
<evidence type="ECO:0008006" key="7">
    <source>
        <dbReference type="Google" id="ProtNLM"/>
    </source>
</evidence>
<dbReference type="GO" id="GO:0003677">
    <property type="term" value="F:DNA binding"/>
    <property type="evidence" value="ECO:0007669"/>
    <property type="project" value="InterPro"/>
</dbReference>
<sequence length="479" mass="54698">MEQETLQKIEETVKDILSKADMEEMTEFKVRVTASERLGIDLSDLSHKKIIRELVESFLLSTVEENGDGKEPTTSNPEEERGKEIVTVKKEIDGDGNRLICKLADMTNVVVHDFRGKNYVSVREFYVKNGKVLPSATGVTMAIETWSALKNNFPAIDEAIAKMQSNLRTKPGGQQTGDMFNSVTAISQEFSPIETTRFDGKNYHCWAERMELFLKQLQIAYVLTDPCPGLNLSPEATSEELAQAKVPEKKWMNDDYLCRHCILSSLSDDLYYQFSKKAKTAKELWKELKLVYLYEEFGTRRAQVRKYLEFQIVDGRSIVEQMQEVNSIADSIVASGIMVDENFHVSAIISKLPPSWKDFCIKLMREEHLPFWMLMERVRVEESSRLRVKQAEHSKSASFHPAYHLGPKVKDMKKPGVPWKKQESEMHSKPLICNYCGRNGHISRFCRDRKCGKNVNGKQNGDNSTTLAVAEVNMIDNNV</sequence>
<feature type="domain" description="DEK-C" evidence="4">
    <location>
        <begin position="3"/>
        <end position="60"/>
    </location>
</feature>
<evidence type="ECO:0000256" key="2">
    <source>
        <dbReference type="SAM" id="MobiDB-lite"/>
    </source>
</evidence>
<feature type="region of interest" description="Disordered" evidence="2">
    <location>
        <begin position="63"/>
        <end position="82"/>
    </location>
</feature>
<keyword evidence="1" id="KW-0863">Zinc-finger</keyword>
<dbReference type="InterPro" id="IPR001878">
    <property type="entry name" value="Znf_CCHC"/>
</dbReference>
<feature type="domain" description="CCHC-type" evidence="3">
    <location>
        <begin position="433"/>
        <end position="448"/>
    </location>
</feature>
<gene>
    <name evidence="5" type="ORF">HRI_003515200</name>
</gene>
<dbReference type="PANTHER" id="PTHR47592:SF6">
    <property type="entry name" value="PBF68 PROTEIN"/>
    <property type="match status" value="1"/>
</dbReference>
<dbReference type="InterPro" id="IPR014876">
    <property type="entry name" value="DEK_C"/>
</dbReference>
<keyword evidence="6" id="KW-1185">Reference proteome</keyword>
<dbReference type="InterPro" id="IPR009044">
    <property type="entry name" value="ssDNA-bd_transcriptional_reg"/>
</dbReference>
<dbReference type="PROSITE" id="PS50158">
    <property type="entry name" value="ZF_CCHC"/>
    <property type="match status" value="1"/>
</dbReference>
<dbReference type="Pfam" id="PF02229">
    <property type="entry name" value="PC4"/>
    <property type="match status" value="1"/>
</dbReference>
<dbReference type="PANTHER" id="PTHR47592">
    <property type="entry name" value="PBF68 PROTEIN"/>
    <property type="match status" value="1"/>
</dbReference>
<dbReference type="Proteomes" id="UP001165190">
    <property type="component" value="Unassembled WGS sequence"/>
</dbReference>
<evidence type="ECO:0000259" key="4">
    <source>
        <dbReference type="PROSITE" id="PS51998"/>
    </source>
</evidence>
<reference evidence="5" key="1">
    <citation type="submission" date="2023-05" db="EMBL/GenBank/DDBJ databases">
        <title>Genome and transcriptome analyses reveal genes involved in the formation of fine ridges on petal epidermal cells in Hibiscus trionum.</title>
        <authorList>
            <person name="Koshimizu S."/>
            <person name="Masuda S."/>
            <person name="Ishii T."/>
            <person name="Shirasu K."/>
            <person name="Hoshino A."/>
            <person name="Arita M."/>
        </authorList>
    </citation>
    <scope>NUCLEOTIDE SEQUENCE</scope>
    <source>
        <strain evidence="5">Hamamatsu line</strain>
    </source>
</reference>
<evidence type="ECO:0000313" key="5">
    <source>
        <dbReference type="EMBL" id="GMI98459.1"/>
    </source>
</evidence>
<dbReference type="OrthoDB" id="2505440at2759"/>
<dbReference type="PROSITE" id="PS51998">
    <property type="entry name" value="DEK_C"/>
    <property type="match status" value="1"/>
</dbReference>